<keyword evidence="1 2" id="KW-0238">DNA-binding</keyword>
<dbReference type="GO" id="GO:0003677">
    <property type="term" value="F:DNA binding"/>
    <property type="evidence" value="ECO:0007669"/>
    <property type="project" value="UniProtKB-UniRule"/>
</dbReference>
<dbReference type="KEGG" id="pami:JCM7686_2084"/>
<comment type="caution">
    <text evidence="2">Lacks conserved residue(s) required for the propagation of feature annotation.</text>
</comment>
<organism evidence="4 5">
    <name type="scientific">Paracoccus aminophilus JCM 7686</name>
    <dbReference type="NCBI Taxonomy" id="1367847"/>
    <lineage>
        <taxon>Bacteria</taxon>
        <taxon>Pseudomonadati</taxon>
        <taxon>Pseudomonadota</taxon>
        <taxon>Alphaproteobacteria</taxon>
        <taxon>Rhodobacterales</taxon>
        <taxon>Paracoccaceae</taxon>
        <taxon>Paracoccus</taxon>
    </lineage>
</organism>
<dbReference type="PROSITE" id="PS50977">
    <property type="entry name" value="HTH_TETR_2"/>
    <property type="match status" value="1"/>
</dbReference>
<dbReference type="AlphaFoldDB" id="S5Y0C2"/>
<evidence type="ECO:0000259" key="3">
    <source>
        <dbReference type="PROSITE" id="PS50977"/>
    </source>
</evidence>
<sequence length="164" mass="17696">MARIAQRAGISTKTLYKVAAGKDDLFQTVVEQRISQVVAGFSRRAAGDLHDQVAGLAIDYARFVLSPEAIATMRILLEEQARFPALGARFVESTAQVAEAFDGALTEVLPPEAVPGGDLGFFARLFRLTILGEQREQLVKRSPPMGETAIAAFASRVVAVLLPR</sequence>
<evidence type="ECO:0000313" key="5">
    <source>
        <dbReference type="Proteomes" id="UP000015480"/>
    </source>
</evidence>
<dbReference type="Proteomes" id="UP000015480">
    <property type="component" value="Chromosome"/>
</dbReference>
<name>S5Y0C2_PARAH</name>
<proteinExistence type="predicted"/>
<dbReference type="Pfam" id="PF14246">
    <property type="entry name" value="TetR_C_7"/>
    <property type="match status" value="1"/>
</dbReference>
<evidence type="ECO:0000256" key="2">
    <source>
        <dbReference type="PROSITE-ProRule" id="PRU00335"/>
    </source>
</evidence>
<evidence type="ECO:0000256" key="1">
    <source>
        <dbReference type="ARBA" id="ARBA00023125"/>
    </source>
</evidence>
<dbReference type="STRING" id="1367847.JCM7686_2084"/>
<dbReference type="eggNOG" id="COG1309">
    <property type="taxonomic scope" value="Bacteria"/>
</dbReference>
<protein>
    <submittedName>
        <fullName evidence="4">Transcriptional regulator, TetR family</fullName>
    </submittedName>
</protein>
<dbReference type="EMBL" id="CP006650">
    <property type="protein sequence ID" value="AGT09165.1"/>
    <property type="molecule type" value="Genomic_DNA"/>
</dbReference>
<evidence type="ECO:0000313" key="4">
    <source>
        <dbReference type="EMBL" id="AGT09165.1"/>
    </source>
</evidence>
<accession>S5Y0C2</accession>
<dbReference type="InterPro" id="IPR001647">
    <property type="entry name" value="HTH_TetR"/>
</dbReference>
<dbReference type="Gene3D" id="1.10.357.10">
    <property type="entry name" value="Tetracycline Repressor, domain 2"/>
    <property type="match status" value="1"/>
</dbReference>
<gene>
    <name evidence="4" type="ORF">JCM7686_2084</name>
</gene>
<dbReference type="InterPro" id="IPR009057">
    <property type="entry name" value="Homeodomain-like_sf"/>
</dbReference>
<dbReference type="InterPro" id="IPR039536">
    <property type="entry name" value="TetR_C_Proteobacteria"/>
</dbReference>
<reference evidence="4 5" key="1">
    <citation type="journal article" date="2014" name="BMC Genomics">
        <title>Architecture and functions of a multipartite genome of the methylotrophic bacterium Paracoccus aminophilus JCM 7686, containing primary and secondary chromids.</title>
        <authorList>
            <person name="Dziewit L."/>
            <person name="Czarnecki J."/>
            <person name="Wibberg D."/>
            <person name="Radlinska M."/>
            <person name="Mrozek P."/>
            <person name="Szymczak M."/>
            <person name="Schluter A."/>
            <person name="Puhler A."/>
            <person name="Bartosik D."/>
        </authorList>
    </citation>
    <scope>NUCLEOTIDE SEQUENCE [LARGE SCALE GENOMIC DNA]</scope>
    <source>
        <strain evidence="4">JCM 7686</strain>
    </source>
</reference>
<dbReference type="SUPFAM" id="SSF46689">
    <property type="entry name" value="Homeodomain-like"/>
    <property type="match status" value="1"/>
</dbReference>
<dbReference type="HOGENOM" id="CLU_1617401_0_0_5"/>
<feature type="domain" description="HTH tetR-type" evidence="3">
    <location>
        <begin position="1"/>
        <end position="37"/>
    </location>
</feature>
<dbReference type="PATRIC" id="fig|1367847.3.peg.2079"/>
<keyword evidence="5" id="KW-1185">Reference proteome</keyword>